<organism evidence="2 3">
    <name type="scientific">Nocardia vulneris</name>
    <dbReference type="NCBI Taxonomy" id="1141657"/>
    <lineage>
        <taxon>Bacteria</taxon>
        <taxon>Bacillati</taxon>
        <taxon>Actinomycetota</taxon>
        <taxon>Actinomycetes</taxon>
        <taxon>Mycobacteriales</taxon>
        <taxon>Nocardiaceae</taxon>
        <taxon>Nocardia</taxon>
    </lineage>
</organism>
<feature type="region of interest" description="Disordered" evidence="1">
    <location>
        <begin position="40"/>
        <end position="59"/>
    </location>
</feature>
<dbReference type="Proteomes" id="UP000031364">
    <property type="component" value="Unassembled WGS sequence"/>
</dbReference>
<evidence type="ECO:0000313" key="2">
    <source>
        <dbReference type="EMBL" id="KIA65836.1"/>
    </source>
</evidence>
<accession>A0ABR4ZKN8</accession>
<evidence type="ECO:0000256" key="1">
    <source>
        <dbReference type="SAM" id="MobiDB-lite"/>
    </source>
</evidence>
<dbReference type="RefSeq" id="WP_043665641.1">
    <property type="nucleotide sequence ID" value="NZ_BDCI01000041.1"/>
</dbReference>
<reference evidence="2 3" key="1">
    <citation type="journal article" date="2014" name="Int. J. Syst. Evol. Microbiol.">
        <title>Nocardia vulneris sp. nov., isolated from wounds of human patients in North America.</title>
        <authorList>
            <person name="Lasker B.A."/>
            <person name="Bell M."/>
            <person name="Klenk H.P."/>
            <person name="Sproer C."/>
            <person name="Schumann C."/>
            <person name="Schumann P."/>
            <person name="Brown J.M."/>
        </authorList>
    </citation>
    <scope>NUCLEOTIDE SEQUENCE [LARGE SCALE GENOMIC DNA]</scope>
    <source>
        <strain evidence="2 3">W9851</strain>
    </source>
</reference>
<gene>
    <name evidence="2" type="ORF">FG87_05055</name>
</gene>
<keyword evidence="3" id="KW-1185">Reference proteome</keyword>
<comment type="caution">
    <text evidence="2">The sequence shown here is derived from an EMBL/GenBank/DDBJ whole genome shotgun (WGS) entry which is preliminary data.</text>
</comment>
<evidence type="ECO:0000313" key="3">
    <source>
        <dbReference type="Proteomes" id="UP000031364"/>
    </source>
</evidence>
<protein>
    <submittedName>
        <fullName evidence="2">Uncharacterized protein</fullName>
    </submittedName>
</protein>
<name>A0ABR4ZKN8_9NOCA</name>
<feature type="compositionally biased region" description="Polar residues" evidence="1">
    <location>
        <begin position="40"/>
        <end position="51"/>
    </location>
</feature>
<proteinExistence type="predicted"/>
<dbReference type="EMBL" id="JNFP01000005">
    <property type="protein sequence ID" value="KIA65836.1"/>
    <property type="molecule type" value="Genomic_DNA"/>
</dbReference>
<sequence length="181" mass="19732">MATGGVLRIARLRALIDHPGTGAGERAVAQRMLDRILHKSGTSARTGSAQRSYGARHDRGGRHADLARIVEMIRADIDFARRFTVPGEVAELELRSPIRDAPAGITYAVESPFYGRIVIGIENVPLEWGWSAADGIETVAPALHELAAALADIMDSYNRDGPEIGKRFFGSVRVQDMTLVW</sequence>